<evidence type="ECO:0000313" key="2">
    <source>
        <dbReference type="Proteomes" id="UP001241926"/>
    </source>
</evidence>
<evidence type="ECO:0000313" key="1">
    <source>
        <dbReference type="EMBL" id="MDL2075540.1"/>
    </source>
</evidence>
<gene>
    <name evidence="1" type="ORF">QNN03_03700</name>
</gene>
<protein>
    <recommendedName>
        <fullName evidence="3">Restriction endonuclease type IV Mrr domain-containing protein</fullName>
    </recommendedName>
</protein>
<dbReference type="EMBL" id="JASJUS010000002">
    <property type="protein sequence ID" value="MDL2075540.1"/>
    <property type="molecule type" value="Genomic_DNA"/>
</dbReference>
<dbReference type="Proteomes" id="UP001241926">
    <property type="component" value="Unassembled WGS sequence"/>
</dbReference>
<name>A0ABT7ISH9_9ACTN</name>
<comment type="caution">
    <text evidence="1">The sequence shown here is derived from an EMBL/GenBank/DDBJ whole genome shotgun (WGS) entry which is preliminary data.</text>
</comment>
<organism evidence="1 2">
    <name type="scientific">Streptomyces fuscus</name>
    <dbReference type="NCBI Taxonomy" id="3048495"/>
    <lineage>
        <taxon>Bacteria</taxon>
        <taxon>Bacillati</taxon>
        <taxon>Actinomycetota</taxon>
        <taxon>Actinomycetes</taxon>
        <taxon>Kitasatosporales</taxon>
        <taxon>Streptomycetaceae</taxon>
        <taxon>Streptomyces</taxon>
    </lineage>
</organism>
<proteinExistence type="predicted"/>
<accession>A0ABT7ISH9</accession>
<dbReference type="RefSeq" id="WP_285430317.1">
    <property type="nucleotide sequence ID" value="NZ_JASJUS010000002.1"/>
</dbReference>
<reference evidence="1 2" key="1">
    <citation type="submission" date="2023-05" db="EMBL/GenBank/DDBJ databases">
        <title>Streptomyces fuscus sp. nov., a brown-black pigment producing actinomyces isolated from dry sand of Sea duck farm.</title>
        <authorList>
            <person name="Xie J."/>
            <person name="Shen N."/>
        </authorList>
    </citation>
    <scope>NUCLEOTIDE SEQUENCE [LARGE SCALE GENOMIC DNA]</scope>
    <source>
        <strain evidence="1 2">GXMU-J15</strain>
    </source>
</reference>
<evidence type="ECO:0008006" key="3">
    <source>
        <dbReference type="Google" id="ProtNLM"/>
    </source>
</evidence>
<sequence length="553" mass="60922">MVSVPWPEIAKTPAVSEALVTMLVLRLRPRAQEVDGTGGDGGRDLYEYTESGELIHYEAKSFTGRMTSSRREQVRRSLISTARYQPDHWDLLVPISPNPAEMRWFEGLRHEFPFVRNWRGLSWLNQQLAQHDDLTRYALQGSGDYILDRIAEARAERDLLIGGIPDLAERYRALQIRAQEISPNYAISASLDSSGETAIHLSPKGNETSSHSPIRFTGKFAFRRNDPAEENRMRRFEDALRYGGEVELTSGNIQGVTIDAPAELGISGTFTPEAMRIEANREALSPPLRAQLIVSTGSGIPQASLPIKFTHRTSGTDGGTLFGDDLTGFMQVKMQYDNRQKSWRQTLSFTPPEEALPQALVPVLKLISCARAGQIMEVAFQGATPTRLSAPISEGMTPGGWEVDEAAGWANAYEALATLQAMTGQFFPAPADFTRRDGKDAREAIALLRGEKVDLAADTVSVGVVREEALELLATSDRFALAATYEGMLLSFGEHQIDLGPCVETLVVDRVLNLREAKREFTDSGHATVRMRVAKSAPAQRYLGTQLPETASG</sequence>
<keyword evidence="2" id="KW-1185">Reference proteome</keyword>